<accession>A0A9K3KS85</accession>
<dbReference type="Proteomes" id="UP000693970">
    <property type="component" value="Unassembled WGS sequence"/>
</dbReference>
<name>A0A9K3KS85_9STRA</name>
<dbReference type="AlphaFoldDB" id="A0A9K3KS85"/>
<organism evidence="1 2">
    <name type="scientific">Nitzschia inconspicua</name>
    <dbReference type="NCBI Taxonomy" id="303405"/>
    <lineage>
        <taxon>Eukaryota</taxon>
        <taxon>Sar</taxon>
        <taxon>Stramenopiles</taxon>
        <taxon>Ochrophyta</taxon>
        <taxon>Bacillariophyta</taxon>
        <taxon>Bacillariophyceae</taxon>
        <taxon>Bacillariophycidae</taxon>
        <taxon>Bacillariales</taxon>
        <taxon>Bacillariaceae</taxon>
        <taxon>Nitzschia</taxon>
    </lineage>
</organism>
<dbReference type="EMBL" id="JAGRRH010000020">
    <property type="protein sequence ID" value="KAG7348571.1"/>
    <property type="molecule type" value="Genomic_DNA"/>
</dbReference>
<evidence type="ECO:0000313" key="1">
    <source>
        <dbReference type="EMBL" id="KAG7348571.1"/>
    </source>
</evidence>
<reference evidence="1" key="1">
    <citation type="journal article" date="2021" name="Sci. Rep.">
        <title>Diploid genomic architecture of Nitzschia inconspicua, an elite biomass production diatom.</title>
        <authorList>
            <person name="Oliver A."/>
            <person name="Podell S."/>
            <person name="Pinowska A."/>
            <person name="Traller J.C."/>
            <person name="Smith S.R."/>
            <person name="McClure R."/>
            <person name="Beliaev A."/>
            <person name="Bohutskyi P."/>
            <person name="Hill E.A."/>
            <person name="Rabines A."/>
            <person name="Zheng H."/>
            <person name="Allen L.Z."/>
            <person name="Kuo A."/>
            <person name="Grigoriev I.V."/>
            <person name="Allen A.E."/>
            <person name="Hazlebeck D."/>
            <person name="Allen E.E."/>
        </authorList>
    </citation>
    <scope>NUCLEOTIDE SEQUENCE</scope>
    <source>
        <strain evidence="1">Hildebrandi</strain>
    </source>
</reference>
<comment type="caution">
    <text evidence="1">The sequence shown here is derived from an EMBL/GenBank/DDBJ whole genome shotgun (WGS) entry which is preliminary data.</text>
</comment>
<evidence type="ECO:0000313" key="2">
    <source>
        <dbReference type="Proteomes" id="UP000693970"/>
    </source>
</evidence>
<sequence length="219" mass="24699">MTSQLDSLTSIANHIVRGDYDLTIFLLTKSLTTLRADVVRRMGEECSSRVEVSSKDMFEIHFAAAESSDFRNQGRIPIFGQPLVVRCALGVIVPPETLSFVAMYNLALAYQLKYYHEEIQKVSNLQKAANLYKYSQEVACSQRVKISAIHLFTLVTNMASAQEAIWGKEEGRLCLDHALSVYMFMKFGCEEKDISQSLQYFLWSVLPLLFPEPLIAPAA</sequence>
<keyword evidence="2" id="KW-1185">Reference proteome</keyword>
<protein>
    <submittedName>
        <fullName evidence="1">Uncharacterized protein</fullName>
    </submittedName>
</protein>
<gene>
    <name evidence="1" type="ORF">IV203_017276</name>
</gene>
<proteinExistence type="predicted"/>
<reference evidence="1" key="2">
    <citation type="submission" date="2021-04" db="EMBL/GenBank/DDBJ databases">
        <authorList>
            <person name="Podell S."/>
        </authorList>
    </citation>
    <scope>NUCLEOTIDE SEQUENCE</scope>
    <source>
        <strain evidence="1">Hildebrandi</strain>
    </source>
</reference>